<evidence type="ECO:0000256" key="1">
    <source>
        <dbReference type="SAM" id="MobiDB-lite"/>
    </source>
</evidence>
<keyword evidence="2" id="KW-0472">Membrane</keyword>
<dbReference type="Pfam" id="PF08241">
    <property type="entry name" value="Methyltransf_11"/>
    <property type="match status" value="1"/>
</dbReference>
<proteinExistence type="predicted"/>
<sequence>MGRAGKRGWLKIYEIYGVQEAGPVAGLVWQATALGVGVGLLYFYFSTCTRALAETVKFVPLQAWGFFIGFAMGMMALMALCFIITAANILYTNVVLRHKMARRMVGMVEDWSKVDSVLDVGCGRGHLLNTVALRLKKEGGGGRVVGVDLWLNGKGTRKSMASTLNTSKLEQTQEYVTCKSGDARNLPFSDQYFDAVVSALCLNNLGEEHGRSTAKAAKERLKGLQEIIRVLKPGGQAVLWDLFHGPEYEVKLRDLGMESVTISELRIYPKDLHHLRELVANSQIYKLFRRGRAYDEPCTVPLGWTSSEQIAPEGTSRGAWEHVDPARERAER</sequence>
<dbReference type="Proteomes" id="UP000077202">
    <property type="component" value="Unassembled WGS sequence"/>
</dbReference>
<feature type="compositionally biased region" description="Basic and acidic residues" evidence="1">
    <location>
        <begin position="319"/>
        <end position="332"/>
    </location>
</feature>
<dbReference type="InterPro" id="IPR013216">
    <property type="entry name" value="Methyltransf_11"/>
</dbReference>
<dbReference type="PANTHER" id="PTHR45277">
    <property type="entry name" value="EXPRESSED PROTEIN"/>
    <property type="match status" value="1"/>
</dbReference>
<organism evidence="4 5">
    <name type="scientific">Marchantia polymorpha subsp. ruderalis</name>
    <dbReference type="NCBI Taxonomy" id="1480154"/>
    <lineage>
        <taxon>Eukaryota</taxon>
        <taxon>Viridiplantae</taxon>
        <taxon>Streptophyta</taxon>
        <taxon>Embryophyta</taxon>
        <taxon>Marchantiophyta</taxon>
        <taxon>Marchantiopsida</taxon>
        <taxon>Marchantiidae</taxon>
        <taxon>Marchantiales</taxon>
        <taxon>Marchantiaceae</taxon>
        <taxon>Marchantia</taxon>
    </lineage>
</organism>
<dbReference type="EMBL" id="LVLJ01003591">
    <property type="protein sequence ID" value="OAE20707.1"/>
    <property type="molecule type" value="Genomic_DNA"/>
</dbReference>
<dbReference type="InterPro" id="IPR029063">
    <property type="entry name" value="SAM-dependent_MTases_sf"/>
</dbReference>
<keyword evidence="5" id="KW-1185">Reference proteome</keyword>
<dbReference type="SUPFAM" id="SSF53335">
    <property type="entry name" value="S-adenosyl-L-methionine-dependent methyltransferases"/>
    <property type="match status" value="1"/>
</dbReference>
<keyword evidence="2" id="KW-1133">Transmembrane helix</keyword>
<reference evidence="4" key="1">
    <citation type="submission" date="2016-03" db="EMBL/GenBank/DDBJ databases">
        <title>Mechanisms controlling the formation of the plant cell surface in tip-growing cells are functionally conserved among land plants.</title>
        <authorList>
            <person name="Honkanen S."/>
            <person name="Jones V.A."/>
            <person name="Morieri G."/>
            <person name="Champion C."/>
            <person name="Hetherington A.J."/>
            <person name="Kelly S."/>
            <person name="Saint-Marcoux D."/>
            <person name="Proust H."/>
            <person name="Prescott H."/>
            <person name="Dolan L."/>
        </authorList>
    </citation>
    <scope>NUCLEOTIDE SEQUENCE [LARGE SCALE GENOMIC DNA]</scope>
    <source>
        <tissue evidence="4">Whole gametophyte</tissue>
    </source>
</reference>
<dbReference type="Gene3D" id="3.40.50.150">
    <property type="entry name" value="Vaccinia Virus protein VP39"/>
    <property type="match status" value="1"/>
</dbReference>
<evidence type="ECO:0000259" key="3">
    <source>
        <dbReference type="Pfam" id="PF08241"/>
    </source>
</evidence>
<name>A0A176VJG5_MARPO</name>
<dbReference type="AlphaFoldDB" id="A0A176VJG5"/>
<dbReference type="CDD" id="cd02440">
    <property type="entry name" value="AdoMet_MTases"/>
    <property type="match status" value="1"/>
</dbReference>
<feature type="region of interest" description="Disordered" evidence="1">
    <location>
        <begin position="309"/>
        <end position="332"/>
    </location>
</feature>
<comment type="caution">
    <text evidence="4">The sequence shown here is derived from an EMBL/GenBank/DDBJ whole genome shotgun (WGS) entry which is preliminary data.</text>
</comment>
<accession>A0A176VJG5</accession>
<dbReference type="PANTHER" id="PTHR45277:SF1">
    <property type="entry name" value="EXPRESSED PROTEIN"/>
    <property type="match status" value="1"/>
</dbReference>
<gene>
    <name evidence="4" type="ORF">AXG93_154s1810</name>
</gene>
<feature type="transmembrane region" description="Helical" evidence="2">
    <location>
        <begin position="21"/>
        <end position="44"/>
    </location>
</feature>
<dbReference type="GO" id="GO:0008757">
    <property type="term" value="F:S-adenosylmethionine-dependent methyltransferase activity"/>
    <property type="evidence" value="ECO:0007669"/>
    <property type="project" value="InterPro"/>
</dbReference>
<feature type="transmembrane region" description="Helical" evidence="2">
    <location>
        <begin position="64"/>
        <end position="94"/>
    </location>
</feature>
<evidence type="ECO:0000313" key="4">
    <source>
        <dbReference type="EMBL" id="OAE20707.1"/>
    </source>
</evidence>
<protein>
    <recommendedName>
        <fullName evidence="3">Methyltransferase type 11 domain-containing protein</fullName>
    </recommendedName>
</protein>
<keyword evidence="2" id="KW-0812">Transmembrane</keyword>
<evidence type="ECO:0000313" key="5">
    <source>
        <dbReference type="Proteomes" id="UP000077202"/>
    </source>
</evidence>
<feature type="domain" description="Methyltransferase type 11" evidence="3">
    <location>
        <begin position="118"/>
        <end position="238"/>
    </location>
</feature>
<evidence type="ECO:0000256" key="2">
    <source>
        <dbReference type="SAM" id="Phobius"/>
    </source>
</evidence>